<comment type="similarity">
    <text evidence="8">Belongs to the thioester dehydratase family. FabZ subfamily.</text>
</comment>
<evidence type="ECO:0000256" key="7">
    <source>
        <dbReference type="ARBA" id="ARBA00025049"/>
    </source>
</evidence>
<dbReference type="EMBL" id="JACCCU010000003">
    <property type="protein sequence ID" value="NYF92145.1"/>
    <property type="molecule type" value="Genomic_DNA"/>
</dbReference>
<dbReference type="Proteomes" id="UP000564385">
    <property type="component" value="Unassembled WGS sequence"/>
</dbReference>
<dbReference type="GO" id="GO:0016020">
    <property type="term" value="C:membrane"/>
    <property type="evidence" value="ECO:0007669"/>
    <property type="project" value="GOC"/>
</dbReference>
<dbReference type="CDD" id="cd01288">
    <property type="entry name" value="FabZ"/>
    <property type="match status" value="1"/>
</dbReference>
<evidence type="ECO:0000256" key="1">
    <source>
        <dbReference type="ARBA" id="ARBA00004496"/>
    </source>
</evidence>
<evidence type="ECO:0000313" key="10">
    <source>
        <dbReference type="Proteomes" id="UP000564385"/>
    </source>
</evidence>
<dbReference type="GO" id="GO:0019171">
    <property type="term" value="F:(3R)-hydroxyacyl-[acyl-carrier-protein] dehydratase activity"/>
    <property type="evidence" value="ECO:0007669"/>
    <property type="project" value="UniProtKB-EC"/>
</dbReference>
<dbReference type="PANTHER" id="PTHR30272:SF1">
    <property type="entry name" value="3-HYDROXYACYL-[ACYL-CARRIER-PROTEIN] DEHYDRATASE"/>
    <property type="match status" value="1"/>
</dbReference>
<dbReference type="Gene3D" id="3.10.129.10">
    <property type="entry name" value="Hotdog Thioesterase"/>
    <property type="match status" value="1"/>
</dbReference>
<dbReference type="HAMAP" id="MF_00406">
    <property type="entry name" value="FabZ"/>
    <property type="match status" value="1"/>
</dbReference>
<reference evidence="9 10" key="1">
    <citation type="submission" date="2020-07" db="EMBL/GenBank/DDBJ databases">
        <title>Genomic Encyclopedia of Type Strains, Phase IV (KMG-V): Genome sequencing to study the core and pangenomes of soil and plant-associated prokaryotes.</title>
        <authorList>
            <person name="Whitman W."/>
        </authorList>
    </citation>
    <scope>NUCLEOTIDE SEQUENCE [LARGE SCALE GENOMIC DNA]</scope>
    <source>
        <strain evidence="9 10">M8UP22</strain>
    </source>
</reference>
<keyword evidence="2 8" id="KW-0963">Cytoplasm</keyword>
<dbReference type="InterPro" id="IPR029069">
    <property type="entry name" value="HotDog_dom_sf"/>
</dbReference>
<evidence type="ECO:0000256" key="2">
    <source>
        <dbReference type="ARBA" id="ARBA00022490"/>
    </source>
</evidence>
<evidence type="ECO:0000256" key="4">
    <source>
        <dbReference type="ARBA" id="ARBA00022556"/>
    </source>
</evidence>
<dbReference type="NCBIfam" id="TIGR01750">
    <property type="entry name" value="fabZ"/>
    <property type="match status" value="1"/>
</dbReference>
<dbReference type="GO" id="GO:0009245">
    <property type="term" value="P:lipid A biosynthetic process"/>
    <property type="evidence" value="ECO:0007669"/>
    <property type="project" value="UniProtKB-UniRule"/>
</dbReference>
<comment type="caution">
    <text evidence="9">The sequence shown here is derived from an EMBL/GenBank/DDBJ whole genome shotgun (WGS) entry which is preliminary data.</text>
</comment>
<evidence type="ECO:0000256" key="6">
    <source>
        <dbReference type="ARBA" id="ARBA00023239"/>
    </source>
</evidence>
<dbReference type="Pfam" id="PF07977">
    <property type="entry name" value="FabA"/>
    <property type="match status" value="1"/>
</dbReference>
<comment type="subcellular location">
    <subcellularLocation>
        <location evidence="1 8">Cytoplasm</location>
    </subcellularLocation>
</comment>
<proteinExistence type="inferred from homology"/>
<comment type="function">
    <text evidence="7 8">Involved in unsaturated fatty acids biosynthesis. Catalyzes the dehydration of short chain beta-hydroxyacyl-ACPs and long chain saturated and unsaturated beta-hydroxyacyl-ACPs.</text>
</comment>
<dbReference type="NCBIfam" id="NF000582">
    <property type="entry name" value="PRK00006.1"/>
    <property type="match status" value="1"/>
</dbReference>
<dbReference type="AlphaFoldDB" id="A0A852VQ15"/>
<organism evidence="9 10">
    <name type="scientific">Tunturiibacter lichenicola</name>
    <dbReference type="NCBI Taxonomy" id="2051959"/>
    <lineage>
        <taxon>Bacteria</taxon>
        <taxon>Pseudomonadati</taxon>
        <taxon>Acidobacteriota</taxon>
        <taxon>Terriglobia</taxon>
        <taxon>Terriglobales</taxon>
        <taxon>Acidobacteriaceae</taxon>
        <taxon>Tunturiibacter</taxon>
    </lineage>
</organism>
<dbReference type="SUPFAM" id="SSF54637">
    <property type="entry name" value="Thioesterase/thiol ester dehydrase-isomerase"/>
    <property type="match status" value="1"/>
</dbReference>
<accession>A0A852VQ15</accession>
<dbReference type="EC" id="4.2.1.59" evidence="8"/>
<dbReference type="GO" id="GO:0005737">
    <property type="term" value="C:cytoplasm"/>
    <property type="evidence" value="ECO:0007669"/>
    <property type="project" value="UniProtKB-SubCell"/>
</dbReference>
<keyword evidence="3 8" id="KW-0444">Lipid biosynthesis</keyword>
<dbReference type="InterPro" id="IPR013114">
    <property type="entry name" value="FabA_FabZ"/>
</dbReference>
<evidence type="ECO:0000313" key="9">
    <source>
        <dbReference type="EMBL" id="NYF92145.1"/>
    </source>
</evidence>
<evidence type="ECO:0000256" key="3">
    <source>
        <dbReference type="ARBA" id="ARBA00022516"/>
    </source>
</evidence>
<dbReference type="PANTHER" id="PTHR30272">
    <property type="entry name" value="3-HYDROXYACYL-[ACYL-CARRIER-PROTEIN] DEHYDRATASE"/>
    <property type="match status" value="1"/>
</dbReference>
<evidence type="ECO:0000256" key="8">
    <source>
        <dbReference type="HAMAP-Rule" id="MF_00406"/>
    </source>
</evidence>
<name>A0A852VQ15_9BACT</name>
<gene>
    <name evidence="8" type="primary">fabZ</name>
    <name evidence="9" type="ORF">HDF08_004264</name>
</gene>
<dbReference type="GO" id="GO:0006633">
    <property type="term" value="P:fatty acid biosynthetic process"/>
    <property type="evidence" value="ECO:0007669"/>
    <property type="project" value="UniProtKB-UniRule"/>
</dbReference>
<protein>
    <recommendedName>
        <fullName evidence="8">3-hydroxyacyl-[acyl-carrier-protein] dehydratase FabZ</fullName>
        <ecNumber evidence="8">4.2.1.59</ecNumber>
    </recommendedName>
    <alternativeName>
        <fullName evidence="8">(3R)-hydroxymyristoyl-[acyl-carrier-protein] dehydratase</fullName>
        <shortName evidence="8">(3R)-hydroxymyristoyl-ACP dehydrase</shortName>
    </alternativeName>
    <alternativeName>
        <fullName evidence="8">Beta-hydroxyacyl-ACP dehydratase</fullName>
    </alternativeName>
</protein>
<keyword evidence="4 8" id="KW-0441">Lipid A biosynthesis</keyword>
<keyword evidence="6 8" id="KW-0456">Lyase</keyword>
<dbReference type="FunFam" id="3.10.129.10:FF:000001">
    <property type="entry name" value="3-hydroxyacyl-[acyl-carrier-protein] dehydratase FabZ"/>
    <property type="match status" value="1"/>
</dbReference>
<sequence length="187" mass="20954">MVAMIGLAFILIFAMSETTTDQIADEQIAARTTMDILEIMSLLPHRYPFLLIDRVIEMERKQRIVAIKNVTINEPHFQGHFPDYPIMPGVLMVEAIAQTGGALLLTEIPDRDQKLMVFTGIESARFRRPVLPGDQLRIEVTVQQWRSRAVKMLGNITVDGKLVCDATVMCQVVPRVVKKAAPEAPAE</sequence>
<evidence type="ECO:0000256" key="5">
    <source>
        <dbReference type="ARBA" id="ARBA00023098"/>
    </source>
</evidence>
<feature type="active site" evidence="8">
    <location>
        <position position="80"/>
    </location>
</feature>
<keyword evidence="5 8" id="KW-0443">Lipid metabolism</keyword>
<comment type="catalytic activity">
    <reaction evidence="8">
        <text>a (3R)-hydroxyacyl-[ACP] = a (2E)-enoyl-[ACP] + H2O</text>
        <dbReference type="Rhea" id="RHEA:13097"/>
        <dbReference type="Rhea" id="RHEA-COMP:9925"/>
        <dbReference type="Rhea" id="RHEA-COMP:9945"/>
        <dbReference type="ChEBI" id="CHEBI:15377"/>
        <dbReference type="ChEBI" id="CHEBI:78784"/>
        <dbReference type="ChEBI" id="CHEBI:78827"/>
        <dbReference type="EC" id="4.2.1.59"/>
    </reaction>
</comment>
<dbReference type="InterPro" id="IPR010084">
    <property type="entry name" value="FabZ"/>
</dbReference>